<dbReference type="Gene3D" id="3.40.50.150">
    <property type="entry name" value="Vaccinia Virus protein VP39"/>
    <property type="match status" value="1"/>
</dbReference>
<dbReference type="InterPro" id="IPR029063">
    <property type="entry name" value="SAM-dependent_MTases_sf"/>
</dbReference>
<dbReference type="EMBL" id="JAATJS010000003">
    <property type="protein sequence ID" value="NIX77177.1"/>
    <property type="molecule type" value="Genomic_DNA"/>
</dbReference>
<evidence type="ECO:0000259" key="1">
    <source>
        <dbReference type="Pfam" id="PF08241"/>
    </source>
</evidence>
<dbReference type="GO" id="GO:0008168">
    <property type="term" value="F:methyltransferase activity"/>
    <property type="evidence" value="ECO:0007669"/>
    <property type="project" value="UniProtKB-KW"/>
</dbReference>
<dbReference type="RefSeq" id="WP_167673059.1">
    <property type="nucleotide sequence ID" value="NZ_JAATJS010000003.1"/>
</dbReference>
<reference evidence="2 3" key="1">
    <citation type="submission" date="2020-03" db="EMBL/GenBank/DDBJ databases">
        <title>The genome sequence of Microvirga sp. c23x22.</title>
        <authorList>
            <person name="Zhang X."/>
        </authorList>
    </citation>
    <scope>NUCLEOTIDE SEQUENCE [LARGE SCALE GENOMIC DNA]</scope>
    <source>
        <strain evidence="3">c23x22</strain>
    </source>
</reference>
<protein>
    <submittedName>
        <fullName evidence="2">Methyltransferase domain-containing protein</fullName>
    </submittedName>
</protein>
<gene>
    <name evidence="2" type="ORF">HB375_11220</name>
</gene>
<evidence type="ECO:0000313" key="2">
    <source>
        <dbReference type="EMBL" id="NIX77177.1"/>
    </source>
</evidence>
<organism evidence="2 3">
    <name type="scientific">Microvirga terricola</name>
    <dbReference type="NCBI Taxonomy" id="2719797"/>
    <lineage>
        <taxon>Bacteria</taxon>
        <taxon>Pseudomonadati</taxon>
        <taxon>Pseudomonadota</taxon>
        <taxon>Alphaproteobacteria</taxon>
        <taxon>Hyphomicrobiales</taxon>
        <taxon>Methylobacteriaceae</taxon>
        <taxon>Microvirga</taxon>
    </lineage>
</organism>
<sequence>MSVTDVTFAGSIPALYEKYLGPLLFEPYAEDLAARLAAIAPEKVLETAAGTGIVTRAMDKALPPSVTIVATDLNPAMLDLAAKRLNSPRVTWRQADAQNLPFEDATFDAVACQFGVMFFPDKIAAHREVRRVLKPGGVFVFTVWDRLDANPVSKAVADAIAGLLPDNPPRFVERVPFGYSDPDRIRGDMGEAGFEDIKIEAVEKVTYAPSPQDLATGLCQGTPLRNELEARAPGRLDEITEKTAEALAARFGSSAIENRMRAIVVTARR</sequence>
<dbReference type="CDD" id="cd02440">
    <property type="entry name" value="AdoMet_MTases"/>
    <property type="match status" value="1"/>
</dbReference>
<accession>A0ABX0VBD9</accession>
<proteinExistence type="predicted"/>
<keyword evidence="3" id="KW-1185">Reference proteome</keyword>
<dbReference type="SUPFAM" id="SSF53335">
    <property type="entry name" value="S-adenosyl-L-methionine-dependent methyltransferases"/>
    <property type="match status" value="1"/>
</dbReference>
<feature type="domain" description="Methyltransferase type 11" evidence="1">
    <location>
        <begin position="45"/>
        <end position="141"/>
    </location>
</feature>
<keyword evidence="2" id="KW-0808">Transferase</keyword>
<dbReference type="PANTHER" id="PTHR43591">
    <property type="entry name" value="METHYLTRANSFERASE"/>
    <property type="match status" value="1"/>
</dbReference>
<dbReference type="GO" id="GO:0032259">
    <property type="term" value="P:methylation"/>
    <property type="evidence" value="ECO:0007669"/>
    <property type="project" value="UniProtKB-KW"/>
</dbReference>
<comment type="caution">
    <text evidence="2">The sequence shown here is derived from an EMBL/GenBank/DDBJ whole genome shotgun (WGS) entry which is preliminary data.</text>
</comment>
<evidence type="ECO:0000313" key="3">
    <source>
        <dbReference type="Proteomes" id="UP000707352"/>
    </source>
</evidence>
<keyword evidence="2" id="KW-0489">Methyltransferase</keyword>
<dbReference type="Pfam" id="PF08241">
    <property type="entry name" value="Methyltransf_11"/>
    <property type="match status" value="1"/>
</dbReference>
<name>A0ABX0VBD9_9HYPH</name>
<dbReference type="InterPro" id="IPR013216">
    <property type="entry name" value="Methyltransf_11"/>
</dbReference>
<dbReference type="Proteomes" id="UP000707352">
    <property type="component" value="Unassembled WGS sequence"/>
</dbReference>